<keyword evidence="4" id="KW-1185">Reference proteome</keyword>
<dbReference type="AlphaFoldDB" id="A0A7I8KSB9"/>
<dbReference type="EMBL" id="LR746270">
    <property type="protein sequence ID" value="CAA7399914.1"/>
    <property type="molecule type" value="Genomic_DNA"/>
</dbReference>
<dbReference type="GO" id="GO:0005975">
    <property type="term" value="P:carbohydrate metabolic process"/>
    <property type="evidence" value="ECO:0007669"/>
    <property type="project" value="InterPro"/>
</dbReference>
<dbReference type="SUPFAM" id="SSF51445">
    <property type="entry name" value="(Trans)glycosidases"/>
    <property type="match status" value="1"/>
</dbReference>
<protein>
    <submittedName>
        <fullName evidence="3">Uncharacterized protein</fullName>
    </submittedName>
</protein>
<dbReference type="OrthoDB" id="65569at2759"/>
<comment type="similarity">
    <text evidence="1 2">Belongs to the glycosyl hydrolase 1 family.</text>
</comment>
<dbReference type="Pfam" id="PF00232">
    <property type="entry name" value="Glyco_hydro_1"/>
    <property type="match status" value="2"/>
</dbReference>
<evidence type="ECO:0000313" key="3">
    <source>
        <dbReference type="EMBL" id="CAA7399914.1"/>
    </source>
</evidence>
<proteinExistence type="inferred from homology"/>
<evidence type="ECO:0000313" key="4">
    <source>
        <dbReference type="Proteomes" id="UP000663760"/>
    </source>
</evidence>
<reference evidence="3" key="1">
    <citation type="submission" date="2020-02" db="EMBL/GenBank/DDBJ databases">
        <authorList>
            <person name="Scholz U."/>
            <person name="Mascher M."/>
            <person name="Fiebig A."/>
        </authorList>
    </citation>
    <scope>NUCLEOTIDE SEQUENCE</scope>
</reference>
<sequence length="272" mass="31231">MGVKPDMYTTFTHGGYATQVPPIVKMNEDVKFMSEIGLEDGRGAINQKGIKYHNNLINELVKHGIQPHATLYHLDLPQVLQDEYGRWLSPKFIDDFLAYANICFQEFGDRISHWTTLNEPNIFTLGSYDQGILPPNRCSYPFGLRNCTSGNSTVEPYIVMHNIVLAHASVVELYRTKYQLLVPGSLPVDPTGLESFLLCLKSKYGSLPIYIHENGFGTPYNAVTFNDTERINAINRYFVWSFLDDENRRRQSKLSALWYREFLKKIQDVMAF</sequence>
<dbReference type="PANTHER" id="PTHR10353">
    <property type="entry name" value="GLYCOSYL HYDROLASE"/>
    <property type="match status" value="1"/>
</dbReference>
<dbReference type="GO" id="GO:0008422">
    <property type="term" value="F:beta-glucosidase activity"/>
    <property type="evidence" value="ECO:0007669"/>
    <property type="project" value="TreeGrafter"/>
</dbReference>
<name>A0A7I8KSB9_SPIIN</name>
<evidence type="ECO:0000256" key="2">
    <source>
        <dbReference type="RuleBase" id="RU003690"/>
    </source>
</evidence>
<dbReference type="Proteomes" id="UP000663760">
    <property type="component" value="Chromosome 7"/>
</dbReference>
<organism evidence="3 4">
    <name type="scientific">Spirodela intermedia</name>
    <name type="common">Intermediate duckweed</name>
    <dbReference type="NCBI Taxonomy" id="51605"/>
    <lineage>
        <taxon>Eukaryota</taxon>
        <taxon>Viridiplantae</taxon>
        <taxon>Streptophyta</taxon>
        <taxon>Embryophyta</taxon>
        <taxon>Tracheophyta</taxon>
        <taxon>Spermatophyta</taxon>
        <taxon>Magnoliopsida</taxon>
        <taxon>Liliopsida</taxon>
        <taxon>Araceae</taxon>
        <taxon>Lemnoideae</taxon>
        <taxon>Spirodela</taxon>
    </lineage>
</organism>
<dbReference type="InterPro" id="IPR017853">
    <property type="entry name" value="GH"/>
</dbReference>
<dbReference type="Gene3D" id="3.20.20.80">
    <property type="entry name" value="Glycosidases"/>
    <property type="match status" value="2"/>
</dbReference>
<dbReference type="InterPro" id="IPR001360">
    <property type="entry name" value="Glyco_hydro_1"/>
</dbReference>
<evidence type="ECO:0000256" key="1">
    <source>
        <dbReference type="ARBA" id="ARBA00010838"/>
    </source>
</evidence>
<gene>
    <name evidence="3" type="ORF">SI8410_07010584</name>
</gene>
<accession>A0A7I8KSB9</accession>
<dbReference type="PANTHER" id="PTHR10353:SF29">
    <property type="entry name" value="BETA-GLUCOSIDASE 11"/>
    <property type="match status" value="1"/>
</dbReference>